<feature type="chain" id="PRO_5046059051" description="Chitin-binding type-2 domain-containing protein" evidence="7">
    <location>
        <begin position="20"/>
        <end position="184"/>
    </location>
</feature>
<feature type="domain" description="Chitin-binding type-2" evidence="8">
    <location>
        <begin position="22"/>
        <end position="83"/>
    </location>
</feature>
<evidence type="ECO:0000256" key="2">
    <source>
        <dbReference type="ARBA" id="ARBA00022729"/>
    </source>
</evidence>
<protein>
    <recommendedName>
        <fullName evidence="8">Chitin-binding type-2 domain-containing protein</fullName>
    </recommendedName>
</protein>
<keyword evidence="4" id="KW-1015">Disulfide bond</keyword>
<dbReference type="Pfam" id="PF01607">
    <property type="entry name" value="CBM_14"/>
    <property type="match status" value="2"/>
</dbReference>
<keyword evidence="5" id="KW-0325">Glycoprotein</keyword>
<feature type="region of interest" description="Disordered" evidence="6">
    <location>
        <begin position="86"/>
        <end position="110"/>
    </location>
</feature>
<evidence type="ECO:0000256" key="4">
    <source>
        <dbReference type="ARBA" id="ARBA00023157"/>
    </source>
</evidence>
<dbReference type="EMBL" id="OW152831">
    <property type="protein sequence ID" value="CAH2049164.1"/>
    <property type="molecule type" value="Genomic_DNA"/>
</dbReference>
<dbReference type="Proteomes" id="UP000837857">
    <property type="component" value="Chromosome 19"/>
</dbReference>
<keyword evidence="10" id="KW-1185">Reference proteome</keyword>
<dbReference type="PANTHER" id="PTHR23301:SF0">
    <property type="entry name" value="CHITIN-BINDING TYPE-2 DOMAIN-CONTAINING PROTEIN-RELATED"/>
    <property type="match status" value="1"/>
</dbReference>
<evidence type="ECO:0000313" key="9">
    <source>
        <dbReference type="EMBL" id="CAH2049164.1"/>
    </source>
</evidence>
<proteinExistence type="predicted"/>
<keyword evidence="1" id="KW-0147">Chitin-binding</keyword>
<feature type="signal peptide" evidence="7">
    <location>
        <begin position="1"/>
        <end position="19"/>
    </location>
</feature>
<evidence type="ECO:0000259" key="8">
    <source>
        <dbReference type="PROSITE" id="PS50940"/>
    </source>
</evidence>
<gene>
    <name evidence="9" type="ORF">IPOD504_LOCUS6645</name>
</gene>
<dbReference type="SUPFAM" id="SSF57625">
    <property type="entry name" value="Invertebrate chitin-binding proteins"/>
    <property type="match status" value="2"/>
</dbReference>
<dbReference type="PANTHER" id="PTHR23301">
    <property type="entry name" value="CHITIN BINDING PERITROPHIN-A"/>
    <property type="match status" value="1"/>
</dbReference>
<evidence type="ECO:0000256" key="3">
    <source>
        <dbReference type="ARBA" id="ARBA00022737"/>
    </source>
</evidence>
<name>A0ABN8ID74_9NEOP</name>
<reference evidence="9" key="1">
    <citation type="submission" date="2022-03" db="EMBL/GenBank/DDBJ databases">
        <authorList>
            <person name="Martin H S."/>
        </authorList>
    </citation>
    <scope>NUCLEOTIDE SEQUENCE</scope>
</reference>
<dbReference type="SMART" id="SM00494">
    <property type="entry name" value="ChtBD2"/>
    <property type="match status" value="2"/>
</dbReference>
<feature type="non-terminal residue" evidence="9">
    <location>
        <position position="184"/>
    </location>
</feature>
<evidence type="ECO:0000256" key="1">
    <source>
        <dbReference type="ARBA" id="ARBA00022669"/>
    </source>
</evidence>
<keyword evidence="3" id="KW-0677">Repeat</keyword>
<feature type="domain" description="Chitin-binding type-2" evidence="8">
    <location>
        <begin position="124"/>
        <end position="182"/>
    </location>
</feature>
<evidence type="ECO:0000256" key="7">
    <source>
        <dbReference type="SAM" id="SignalP"/>
    </source>
</evidence>
<dbReference type="InterPro" id="IPR051940">
    <property type="entry name" value="Chitin_bind-dev_reg"/>
</dbReference>
<evidence type="ECO:0000313" key="10">
    <source>
        <dbReference type="Proteomes" id="UP000837857"/>
    </source>
</evidence>
<organism evidence="9 10">
    <name type="scientific">Iphiclides podalirius</name>
    <name type="common">scarce swallowtail</name>
    <dbReference type="NCBI Taxonomy" id="110791"/>
    <lineage>
        <taxon>Eukaryota</taxon>
        <taxon>Metazoa</taxon>
        <taxon>Ecdysozoa</taxon>
        <taxon>Arthropoda</taxon>
        <taxon>Hexapoda</taxon>
        <taxon>Insecta</taxon>
        <taxon>Pterygota</taxon>
        <taxon>Neoptera</taxon>
        <taxon>Endopterygota</taxon>
        <taxon>Lepidoptera</taxon>
        <taxon>Glossata</taxon>
        <taxon>Ditrysia</taxon>
        <taxon>Papilionoidea</taxon>
        <taxon>Papilionidae</taxon>
        <taxon>Papilioninae</taxon>
        <taxon>Iphiclides</taxon>
    </lineage>
</organism>
<keyword evidence="2 7" id="KW-0732">Signal</keyword>
<evidence type="ECO:0000256" key="5">
    <source>
        <dbReference type="ARBA" id="ARBA00023180"/>
    </source>
</evidence>
<dbReference type="InterPro" id="IPR036508">
    <property type="entry name" value="Chitin-bd_dom_sf"/>
</dbReference>
<sequence length="184" mass="21044">MPGTMKVLGVVLLAVAAVAIPGKRCPKIQEVDWEIEVLLPHGDCDKFYQCTLGEPVEMSCPKGLFYSILKRECEWPEFVECGDRVIPDASKPDGEKETETTPVPDGDESVQTVKPEFPVVEFLPNGCPVDPDVHWLLPHEKTCKRFYYCERGNRELRLCPRKLHFNRKRQVCDWPWNAGCNDLR</sequence>
<dbReference type="PROSITE" id="PS50940">
    <property type="entry name" value="CHIT_BIND_II"/>
    <property type="match status" value="2"/>
</dbReference>
<dbReference type="Gene3D" id="2.170.140.10">
    <property type="entry name" value="Chitin binding domain"/>
    <property type="match status" value="2"/>
</dbReference>
<feature type="compositionally biased region" description="Basic and acidic residues" evidence="6">
    <location>
        <begin position="86"/>
        <end position="99"/>
    </location>
</feature>
<evidence type="ECO:0000256" key="6">
    <source>
        <dbReference type="SAM" id="MobiDB-lite"/>
    </source>
</evidence>
<dbReference type="InterPro" id="IPR002557">
    <property type="entry name" value="Chitin-bd_dom"/>
</dbReference>
<accession>A0ABN8ID74</accession>